<protein>
    <submittedName>
        <fullName evidence="1">Aspartic proteinase</fullName>
        <ecNumber evidence="1">3.4.23.25</ecNumber>
    </submittedName>
</protein>
<accession>A0ACC1JXT3</accession>
<organism evidence="1 2">
    <name type="scientific">Coemansia nantahalensis</name>
    <dbReference type="NCBI Taxonomy" id="2789366"/>
    <lineage>
        <taxon>Eukaryota</taxon>
        <taxon>Fungi</taxon>
        <taxon>Fungi incertae sedis</taxon>
        <taxon>Zoopagomycota</taxon>
        <taxon>Kickxellomycotina</taxon>
        <taxon>Kickxellomycetes</taxon>
        <taxon>Kickxellales</taxon>
        <taxon>Kickxellaceae</taxon>
        <taxon>Coemansia</taxon>
    </lineage>
</organism>
<proteinExistence type="predicted"/>
<dbReference type="EMBL" id="JANBUJ010000998">
    <property type="protein sequence ID" value="KAJ2769172.1"/>
    <property type="molecule type" value="Genomic_DNA"/>
</dbReference>
<evidence type="ECO:0000313" key="1">
    <source>
        <dbReference type="EMBL" id="KAJ2769172.1"/>
    </source>
</evidence>
<sequence length="353" mass="38495">YVAQKYLGWDSGAKQGQAAPLDEDGGIVSKVPITNYMNAQYYGEIGIGTPPQKFKVLFDTRTPNLWVPSVDCTSTECSNHSKFNRTLSSSYEGNNDPISIPFGSDSLQGYVGDDTLTVGDITVEFQQFAKVTKGFGSSFASSRFDGVFGLGYGEASRENMASPFYYMVMDNLVKEPMFSLYLSDTANGSDGELVLGGYNSDHFEGDLKWADVHHYRDWLVQLQAAQLGDSRFSMSSTGAVFDMGSSMLVLPTMVANILNSDIGAKKNSAGQYIVDCATVPSLPPFSLTFGGVDYTLDAKDYVLNVQGQCISGFVGVDSANPTTQTWIIGNMFHRKFYTVYDVGNKRVGFAKAR</sequence>
<keyword evidence="1" id="KW-0378">Hydrolase</keyword>
<keyword evidence="2" id="KW-1185">Reference proteome</keyword>
<gene>
    <name evidence="1" type="primary">APR1_9</name>
    <name evidence="1" type="ORF">IWQ57_003219</name>
</gene>
<dbReference type="EC" id="3.4.23.25" evidence="1"/>
<reference evidence="1" key="1">
    <citation type="submission" date="2022-07" db="EMBL/GenBank/DDBJ databases">
        <title>Phylogenomic reconstructions and comparative analyses of Kickxellomycotina fungi.</title>
        <authorList>
            <person name="Reynolds N.K."/>
            <person name="Stajich J.E."/>
            <person name="Barry K."/>
            <person name="Grigoriev I.V."/>
            <person name="Crous P."/>
            <person name="Smith M.E."/>
        </authorList>
    </citation>
    <scope>NUCLEOTIDE SEQUENCE</scope>
    <source>
        <strain evidence="1">CBS 109366</strain>
    </source>
</reference>
<dbReference type="Proteomes" id="UP001140234">
    <property type="component" value="Unassembled WGS sequence"/>
</dbReference>
<name>A0ACC1JXT3_9FUNG</name>
<comment type="caution">
    <text evidence="1">The sequence shown here is derived from an EMBL/GenBank/DDBJ whole genome shotgun (WGS) entry which is preliminary data.</text>
</comment>
<evidence type="ECO:0000313" key="2">
    <source>
        <dbReference type="Proteomes" id="UP001140234"/>
    </source>
</evidence>
<feature type="non-terminal residue" evidence="1">
    <location>
        <position position="1"/>
    </location>
</feature>